<dbReference type="GO" id="GO:0071555">
    <property type="term" value="P:cell wall organization"/>
    <property type="evidence" value="ECO:0007669"/>
    <property type="project" value="UniProtKB-KW"/>
</dbReference>
<dbReference type="PANTHER" id="PTHR30400">
    <property type="entry name" value="MONOFUNCTIONAL BIOSYNTHETIC PEPTIDOGLYCAN TRANSGLYCOSYLASE"/>
    <property type="match status" value="1"/>
</dbReference>
<keyword evidence="1" id="KW-0961">Cell wall biogenesis/degradation</keyword>
<keyword evidence="1" id="KW-0997">Cell inner membrane</keyword>
<gene>
    <name evidence="1 2" type="primary">mtgA</name>
    <name evidence="2" type="ORF">ICHIAU1_07210</name>
</gene>
<protein>
    <recommendedName>
        <fullName evidence="1">Biosynthetic peptidoglycan transglycosylase</fullName>
        <ecNumber evidence="1">2.4.99.28</ecNumber>
    </recommendedName>
    <alternativeName>
        <fullName evidence="1">Glycan polymerase</fullName>
    </alternativeName>
    <alternativeName>
        <fullName evidence="1">Peptidoglycan glycosyltransferase MtgA</fullName>
        <shortName evidence="1">PGT</shortName>
    </alternativeName>
</protein>
<comment type="similarity">
    <text evidence="1">Belongs to the glycosyltransferase 51 family.</text>
</comment>
<dbReference type="EMBL" id="AP022345">
    <property type="protein sequence ID" value="BBU68438.1"/>
    <property type="molecule type" value="Genomic_DNA"/>
</dbReference>
<keyword evidence="1" id="KW-0133">Cell shape</keyword>
<dbReference type="Gene3D" id="1.10.3810.10">
    <property type="entry name" value="Biosynthetic peptidoglycan transglycosylase-like"/>
    <property type="match status" value="1"/>
</dbReference>
<dbReference type="GO" id="GO:0009274">
    <property type="term" value="C:peptidoglycan-based cell wall"/>
    <property type="evidence" value="ECO:0007669"/>
    <property type="project" value="InterPro"/>
</dbReference>
<keyword evidence="1" id="KW-1133">Transmembrane helix</keyword>
<dbReference type="InterPro" id="IPR036950">
    <property type="entry name" value="PBP_transglycosylase"/>
</dbReference>
<dbReference type="PANTHER" id="PTHR30400:SF0">
    <property type="entry name" value="BIOSYNTHETIC PEPTIDOGLYCAN TRANSGLYCOSYLASE"/>
    <property type="match status" value="1"/>
</dbReference>
<dbReference type="GO" id="GO:0016763">
    <property type="term" value="F:pentosyltransferase activity"/>
    <property type="evidence" value="ECO:0007669"/>
    <property type="project" value="InterPro"/>
</dbReference>
<proteinExistence type="inferred from homology"/>
<dbReference type="HAMAP" id="MF_00766">
    <property type="entry name" value="PGT_MtgA"/>
    <property type="match status" value="1"/>
</dbReference>
<keyword evidence="3" id="KW-1185">Reference proteome</keyword>
<dbReference type="GO" id="GO:0008955">
    <property type="term" value="F:peptidoglycan glycosyltransferase activity"/>
    <property type="evidence" value="ECO:0007669"/>
    <property type="project" value="UniProtKB-UniRule"/>
</dbReference>
<dbReference type="Proteomes" id="UP000463961">
    <property type="component" value="Chromosome"/>
</dbReference>
<keyword evidence="1" id="KW-0573">Peptidoglycan synthesis</keyword>
<organism evidence="2 3">
    <name type="scientific">Fluviibacter phosphoraccumulans</name>
    <dbReference type="NCBI Taxonomy" id="1751046"/>
    <lineage>
        <taxon>Bacteria</taxon>
        <taxon>Pseudomonadati</taxon>
        <taxon>Pseudomonadota</taxon>
        <taxon>Betaproteobacteria</taxon>
        <taxon>Rhodocyclales</taxon>
        <taxon>Fluviibacteraceae</taxon>
        <taxon>Fluviibacter</taxon>
    </lineage>
</organism>
<comment type="catalytic activity">
    <reaction evidence="1">
        <text>[GlcNAc-(1-&gt;4)-Mur2Ac(oyl-L-Ala-gamma-D-Glu-L-Lys-D-Ala-D-Ala)](n)-di-trans,octa-cis-undecaprenyl diphosphate + beta-D-GlcNAc-(1-&gt;4)-Mur2Ac(oyl-L-Ala-gamma-D-Glu-L-Lys-D-Ala-D-Ala)-di-trans,octa-cis-undecaprenyl diphosphate = [GlcNAc-(1-&gt;4)-Mur2Ac(oyl-L-Ala-gamma-D-Glu-L-Lys-D-Ala-D-Ala)](n+1)-di-trans,octa-cis-undecaprenyl diphosphate + di-trans,octa-cis-undecaprenyl diphosphate + H(+)</text>
        <dbReference type="Rhea" id="RHEA:23708"/>
        <dbReference type="Rhea" id="RHEA-COMP:9602"/>
        <dbReference type="Rhea" id="RHEA-COMP:9603"/>
        <dbReference type="ChEBI" id="CHEBI:15378"/>
        <dbReference type="ChEBI" id="CHEBI:58405"/>
        <dbReference type="ChEBI" id="CHEBI:60033"/>
        <dbReference type="ChEBI" id="CHEBI:78435"/>
        <dbReference type="EC" id="2.4.99.28"/>
    </reaction>
</comment>
<comment type="function">
    <text evidence="1">Peptidoglycan polymerase that catalyzes glycan chain elongation from lipid-linked precursors.</text>
</comment>
<comment type="pathway">
    <text evidence="1">Cell wall biogenesis; peptidoglycan biosynthesis.</text>
</comment>
<keyword evidence="1" id="KW-0808">Transferase</keyword>
<keyword evidence="1" id="KW-0472">Membrane</keyword>
<dbReference type="Pfam" id="PF00912">
    <property type="entry name" value="Transgly"/>
    <property type="match status" value="1"/>
</dbReference>
<dbReference type="UniPathway" id="UPA00219"/>
<dbReference type="SUPFAM" id="SSF53955">
    <property type="entry name" value="Lysozyme-like"/>
    <property type="match status" value="1"/>
</dbReference>
<sequence length="224" mass="25412">MVLTVIGLFLLVQLWFFAWVLVWKVAEPGPTQFMKIRLAELQKKTPDAKLQQTWVSYGLISANLKRALIAAEDSKFMQHHGFDFEGIQKAFEKNEKRGRIAAGGSTITQQLAKNLFLWPEKSLIRKGEEALITLMIEATWSKRRILEVYMNEIEWGTGIFGAEAAARHYFGISASALSEYQAAMLASMVPSPQYYDRKGETEGLTRQTEVILERMNKVAIPPAR</sequence>
<accession>A0A679HYI5</accession>
<dbReference type="NCBIfam" id="TIGR02070">
    <property type="entry name" value="mono_pep_trsgly"/>
    <property type="match status" value="1"/>
</dbReference>
<dbReference type="GO" id="GO:0008360">
    <property type="term" value="P:regulation of cell shape"/>
    <property type="evidence" value="ECO:0007669"/>
    <property type="project" value="UniProtKB-KW"/>
</dbReference>
<evidence type="ECO:0000313" key="3">
    <source>
        <dbReference type="Proteomes" id="UP000463961"/>
    </source>
</evidence>
<keyword evidence="1" id="KW-0328">Glycosyltransferase</keyword>
<reference evidence="3" key="1">
    <citation type="submission" date="2020-01" db="EMBL/GenBank/DDBJ databases">
        <title>Phosphoaccumulans saitamaens gen. nov., sp. nov., a polyphosphate accumulating bacterium isolated from surface river water.</title>
        <authorList>
            <person name="Watanabe K."/>
            <person name="Suda W."/>
        </authorList>
    </citation>
    <scope>NUCLEOTIDE SEQUENCE [LARGE SCALE GENOMIC DNA]</scope>
    <source>
        <strain evidence="3">ICHIAU1</strain>
    </source>
</reference>
<evidence type="ECO:0000256" key="1">
    <source>
        <dbReference type="HAMAP-Rule" id="MF_00766"/>
    </source>
</evidence>
<dbReference type="InterPro" id="IPR011812">
    <property type="entry name" value="Pep_trsgly"/>
</dbReference>
<comment type="subcellular location">
    <subcellularLocation>
        <location evidence="1">Cell inner membrane</location>
        <topology evidence="1">Single-pass membrane protein</topology>
    </subcellularLocation>
</comment>
<name>A0A679HYI5_9RHOO</name>
<evidence type="ECO:0000313" key="2">
    <source>
        <dbReference type="EMBL" id="BBU68438.1"/>
    </source>
</evidence>
<keyword evidence="1" id="KW-0812">Transmembrane</keyword>
<dbReference type="AlphaFoldDB" id="A0A679HYI5"/>
<dbReference type="GO" id="GO:0005886">
    <property type="term" value="C:plasma membrane"/>
    <property type="evidence" value="ECO:0007669"/>
    <property type="project" value="UniProtKB-SubCell"/>
</dbReference>
<dbReference type="EC" id="2.4.99.28" evidence="1"/>
<keyword evidence="1" id="KW-1003">Cell membrane</keyword>
<dbReference type="InterPro" id="IPR001264">
    <property type="entry name" value="Glyco_trans_51"/>
</dbReference>
<dbReference type="InterPro" id="IPR023346">
    <property type="entry name" value="Lysozyme-like_dom_sf"/>
</dbReference>
<dbReference type="GO" id="GO:0009252">
    <property type="term" value="P:peptidoglycan biosynthetic process"/>
    <property type="evidence" value="ECO:0007669"/>
    <property type="project" value="UniProtKB-UniRule"/>
</dbReference>